<evidence type="ECO:0000313" key="2">
    <source>
        <dbReference type="EMBL" id="ELR05294.1"/>
    </source>
</evidence>
<proteinExistence type="predicted"/>
<feature type="region of interest" description="Disordered" evidence="1">
    <location>
        <begin position="1"/>
        <end position="26"/>
    </location>
</feature>
<gene>
    <name evidence="2" type="ORF">GMDG_07277</name>
</gene>
<evidence type="ECO:0000313" key="3">
    <source>
        <dbReference type="Proteomes" id="UP000011064"/>
    </source>
</evidence>
<dbReference type="AlphaFoldDB" id="L8FXK7"/>
<reference evidence="3" key="1">
    <citation type="submission" date="2010-09" db="EMBL/GenBank/DDBJ databases">
        <title>The genome sequence of Geomyces destructans 20631-21.</title>
        <authorList>
            <consortium name="The Broad Institute Genome Sequencing Platform"/>
            <person name="Cuomo C.A."/>
            <person name="Blehert D.S."/>
            <person name="Lorch J.M."/>
            <person name="Young S.K."/>
            <person name="Zeng Q."/>
            <person name="Gargeya S."/>
            <person name="Fitzgerald M."/>
            <person name="Haas B."/>
            <person name="Abouelleil A."/>
            <person name="Alvarado L."/>
            <person name="Arachchi H.M."/>
            <person name="Berlin A."/>
            <person name="Brown A."/>
            <person name="Chapman S.B."/>
            <person name="Chen Z."/>
            <person name="Dunbar C."/>
            <person name="Freedman E."/>
            <person name="Gearin G."/>
            <person name="Gellesch M."/>
            <person name="Goldberg J."/>
            <person name="Griggs A."/>
            <person name="Gujja S."/>
            <person name="Heiman D."/>
            <person name="Howarth C."/>
            <person name="Larson L."/>
            <person name="Lui A."/>
            <person name="MacDonald P.J.P."/>
            <person name="Montmayeur A."/>
            <person name="Murphy C."/>
            <person name="Neiman D."/>
            <person name="Pearson M."/>
            <person name="Priest M."/>
            <person name="Roberts A."/>
            <person name="Saif S."/>
            <person name="Shea T."/>
            <person name="Shenoy N."/>
            <person name="Sisk P."/>
            <person name="Stolte C."/>
            <person name="Sykes S."/>
            <person name="Wortman J."/>
            <person name="Nusbaum C."/>
            <person name="Birren B."/>
        </authorList>
    </citation>
    <scope>NUCLEOTIDE SEQUENCE [LARGE SCALE GENOMIC DNA]</scope>
    <source>
        <strain evidence="3">ATCC MYA-4855 / 20631-21</strain>
    </source>
</reference>
<protein>
    <submittedName>
        <fullName evidence="2">Uncharacterized protein</fullName>
    </submittedName>
</protein>
<dbReference type="InParanoid" id="L8FXK7"/>
<dbReference type="VEuPathDB" id="FungiDB:GMDG_07277"/>
<keyword evidence="3" id="KW-1185">Reference proteome</keyword>
<name>L8FXK7_PSED2</name>
<evidence type="ECO:0000256" key="1">
    <source>
        <dbReference type="SAM" id="MobiDB-lite"/>
    </source>
</evidence>
<dbReference type="Proteomes" id="UP000011064">
    <property type="component" value="Unassembled WGS sequence"/>
</dbReference>
<dbReference type="EMBL" id="GL573379">
    <property type="protein sequence ID" value="ELR05294.1"/>
    <property type="molecule type" value="Genomic_DNA"/>
</dbReference>
<dbReference type="HOGENOM" id="CLU_524885_0_0_1"/>
<accession>L8FXK7</accession>
<sequence>MSGWEDHSDADDDGNSVFGEAPLPPANIQQVAEQIAQGLLNLDESMEPADDEFDNPDSYSVELPVEDSVPDEDFLPIGDAPPDDDPGLEMDAINGLETPLSRSEKLLYEDSFEYISPKNIVSRVEISMDYIFEGPVALDNAYVFNDKTHIRRILNMARKDIRPAAQSRPHIAELEIEAYGRAWIVDAFRDTFISLPMIIFMDAFGLFRNRYRSMMGIYMTTPAQCLRDRMKRSNNFVLSRMLDKGMILRINGENRFVIAPVLCFTGDMPQQNENSGILRPNAGKGCRSCLASIAQKGDLDFDTVALGRYHYSQKQIREYGDTLPPTAKKKYFQEWGMHENEPAIFKLTPALDIIQTRPGDPCHSEYNGQAKQSHNLLMRAILSKPGMRRYFQEFVQFPAPTGWSTRQSPLNHLQSWSLSEAGMASVLTPLIMSRMKLSENDITLNFFAAMRGKFREDTKTMKLTIPEILVHCFAMMAKSNAITCARKISEHLVRMQGASFSGVDSSTLGCAHVLLSLSG</sequence>
<organism evidence="2 3">
    <name type="scientific">Pseudogymnoascus destructans (strain ATCC MYA-4855 / 20631-21)</name>
    <name type="common">Bat white-nose syndrome fungus</name>
    <name type="synonym">Geomyces destructans</name>
    <dbReference type="NCBI Taxonomy" id="658429"/>
    <lineage>
        <taxon>Eukaryota</taxon>
        <taxon>Fungi</taxon>
        <taxon>Dikarya</taxon>
        <taxon>Ascomycota</taxon>
        <taxon>Pezizomycotina</taxon>
        <taxon>Leotiomycetes</taxon>
        <taxon>Thelebolales</taxon>
        <taxon>Thelebolaceae</taxon>
        <taxon>Pseudogymnoascus</taxon>
    </lineage>
</organism>
<dbReference type="STRING" id="658429.L8FXK7"/>